<reference evidence="1" key="1">
    <citation type="submission" date="2015-12" db="EMBL/GenBank/DDBJ databases">
        <title>Update maize B73 reference genome by single molecule sequencing technologies.</title>
        <authorList>
            <consortium name="Maize Genome Sequencing Project"/>
            <person name="Ware D."/>
        </authorList>
    </citation>
    <scope>NUCLEOTIDE SEQUENCE</scope>
    <source>
        <tissue evidence="1">Seedling</tissue>
    </source>
</reference>
<sequence>MRLKALWWPITCDLFSWRVVCRQPPRQKEAPSRGSIDPLHPRDYYHFKHSNKVPLPGRIAGYCRKYHSLNIIFWYPNRHFWSQTFGCPFDSNRSACTGPRLATTRLISPMKEYLFYA</sequence>
<name>A0A1D6QHJ1_MAIZE</name>
<gene>
    <name evidence="1" type="ORF">ZEAMMB73_Zm00001d052487</name>
</gene>
<protein>
    <submittedName>
        <fullName evidence="1">Uncharacterized protein</fullName>
    </submittedName>
</protein>
<accession>A0A1D6QHJ1</accession>
<evidence type="ECO:0000313" key="1">
    <source>
        <dbReference type="EMBL" id="AQK57337.1"/>
    </source>
</evidence>
<dbReference type="EMBL" id="CM000780">
    <property type="protein sequence ID" value="AQK57337.1"/>
    <property type="molecule type" value="Genomic_DNA"/>
</dbReference>
<proteinExistence type="predicted"/>
<organism evidence="1">
    <name type="scientific">Zea mays</name>
    <name type="common">Maize</name>
    <dbReference type="NCBI Taxonomy" id="4577"/>
    <lineage>
        <taxon>Eukaryota</taxon>
        <taxon>Viridiplantae</taxon>
        <taxon>Streptophyta</taxon>
        <taxon>Embryophyta</taxon>
        <taxon>Tracheophyta</taxon>
        <taxon>Spermatophyta</taxon>
        <taxon>Magnoliopsida</taxon>
        <taxon>Liliopsida</taxon>
        <taxon>Poales</taxon>
        <taxon>Poaceae</taxon>
        <taxon>PACMAD clade</taxon>
        <taxon>Panicoideae</taxon>
        <taxon>Andropogonodae</taxon>
        <taxon>Andropogoneae</taxon>
        <taxon>Tripsacinae</taxon>
        <taxon>Zea</taxon>
    </lineage>
</organism>
<dbReference type="AlphaFoldDB" id="A0A1D6QHJ1"/>
<dbReference type="InParanoid" id="A0A1D6QHJ1"/>